<accession>A0A815WXS8</accession>
<comment type="caution">
    <text evidence="1">The sequence shown here is derived from an EMBL/GenBank/DDBJ whole genome shotgun (WGS) entry which is preliminary data.</text>
</comment>
<organism evidence="1 2">
    <name type="scientific">Adineta ricciae</name>
    <name type="common">Rotifer</name>
    <dbReference type="NCBI Taxonomy" id="249248"/>
    <lineage>
        <taxon>Eukaryota</taxon>
        <taxon>Metazoa</taxon>
        <taxon>Spiralia</taxon>
        <taxon>Gnathifera</taxon>
        <taxon>Rotifera</taxon>
        <taxon>Eurotatoria</taxon>
        <taxon>Bdelloidea</taxon>
        <taxon>Adinetida</taxon>
        <taxon>Adinetidae</taxon>
        <taxon>Adineta</taxon>
    </lineage>
</organism>
<evidence type="ECO:0000313" key="1">
    <source>
        <dbReference type="EMBL" id="CAF1550158.1"/>
    </source>
</evidence>
<reference evidence="1" key="1">
    <citation type="submission" date="2021-02" db="EMBL/GenBank/DDBJ databases">
        <authorList>
            <person name="Nowell W R."/>
        </authorList>
    </citation>
    <scope>NUCLEOTIDE SEQUENCE</scope>
</reference>
<dbReference type="EMBL" id="CAJNOJ010001374">
    <property type="protein sequence ID" value="CAF1550158.1"/>
    <property type="molecule type" value="Genomic_DNA"/>
</dbReference>
<dbReference type="AlphaFoldDB" id="A0A815WXS8"/>
<proteinExistence type="predicted"/>
<gene>
    <name evidence="1" type="ORF">EDS130_LOCUS45949</name>
</gene>
<name>A0A815WXS8_ADIRI</name>
<dbReference type="Proteomes" id="UP000663852">
    <property type="component" value="Unassembled WGS sequence"/>
</dbReference>
<sequence length="223" mass="25914">MSATTASNLNDNRHKKYYLLPLSNTKLTKKTKPIKPEVYDSYHDLKNNLGTNESNLIISSLDDFIHEISSSKIYLYRYCEESLNESCCRCCCCTGRNTTEDHPTSTLDSIFDKCSWCSCKTKEIDSGFKYQETYDLFTKIEFSLDYSKDLKRGLFVHVFFDLKNESIKTSKIIFLPTDDNPLIYNSIKEIKNKYELKQPSKELVIVQNGLILSDEVHREMEND</sequence>
<protein>
    <submittedName>
        <fullName evidence="1">Uncharacterized protein</fullName>
    </submittedName>
</protein>
<evidence type="ECO:0000313" key="2">
    <source>
        <dbReference type="Proteomes" id="UP000663852"/>
    </source>
</evidence>